<organism evidence="3 4">
    <name type="scientific">Immersiella caudata</name>
    <dbReference type="NCBI Taxonomy" id="314043"/>
    <lineage>
        <taxon>Eukaryota</taxon>
        <taxon>Fungi</taxon>
        <taxon>Dikarya</taxon>
        <taxon>Ascomycota</taxon>
        <taxon>Pezizomycotina</taxon>
        <taxon>Sordariomycetes</taxon>
        <taxon>Sordariomycetidae</taxon>
        <taxon>Sordariales</taxon>
        <taxon>Lasiosphaeriaceae</taxon>
        <taxon>Immersiella</taxon>
    </lineage>
</organism>
<sequence length="309" mass="33386">MALLNPVHGLVVPFLCVFTIPLAIFAGITTTLAFSVLMFRVAVVYVDIALGLIPHYFTKTRSRILSSKPETPMRRPSRDGHKTPISPASSVGSSSGYSTPTGPSPPYYTPGARMTPGRQSPTTRRRKSSYGFGSALRHSRRSSQVSLASYGTITPIHEDESETPAITESGLTPSVGLDRDFEGIGGWRLDDQDDDGNWTNINSRLELPVERASFTRHHGRSQSLGPVTPNDGVWLAPKSPGARSSHSPEGKGRETIGSSSGTRSPGKGLGPTYTRRFDQHIQLPSALTAMSGEQGYPLISPRTWKKSTP</sequence>
<keyword evidence="2" id="KW-0472">Membrane</keyword>
<dbReference type="Proteomes" id="UP001175000">
    <property type="component" value="Unassembled WGS sequence"/>
</dbReference>
<reference evidence="3" key="1">
    <citation type="submission" date="2023-06" db="EMBL/GenBank/DDBJ databases">
        <title>Genome-scale phylogeny and comparative genomics of the fungal order Sordariales.</title>
        <authorList>
            <consortium name="Lawrence Berkeley National Laboratory"/>
            <person name="Hensen N."/>
            <person name="Bonometti L."/>
            <person name="Westerberg I."/>
            <person name="Brannstrom I.O."/>
            <person name="Guillou S."/>
            <person name="Cros-Aarteil S."/>
            <person name="Calhoun S."/>
            <person name="Haridas S."/>
            <person name="Kuo A."/>
            <person name="Mondo S."/>
            <person name="Pangilinan J."/>
            <person name="Riley R."/>
            <person name="Labutti K."/>
            <person name="Andreopoulos B."/>
            <person name="Lipzen A."/>
            <person name="Chen C."/>
            <person name="Yanf M."/>
            <person name="Daum C."/>
            <person name="Ng V."/>
            <person name="Clum A."/>
            <person name="Steindorff A."/>
            <person name="Ohm R."/>
            <person name="Martin F."/>
            <person name="Silar P."/>
            <person name="Natvig D."/>
            <person name="Lalanne C."/>
            <person name="Gautier V."/>
            <person name="Ament-Velasquez S.L."/>
            <person name="Kruys A."/>
            <person name="Hutchinson M.I."/>
            <person name="Powell A.J."/>
            <person name="Barry K."/>
            <person name="Miller A.N."/>
            <person name="Grigoriev I.V."/>
            <person name="Debuchy R."/>
            <person name="Gladieux P."/>
            <person name="Thoren M.H."/>
            <person name="Johannesson H."/>
        </authorList>
    </citation>
    <scope>NUCLEOTIDE SEQUENCE</scope>
    <source>
        <strain evidence="3">CBS 606.72</strain>
    </source>
</reference>
<keyword evidence="4" id="KW-1185">Reference proteome</keyword>
<feature type="region of interest" description="Disordered" evidence="1">
    <location>
        <begin position="216"/>
        <end position="309"/>
    </location>
</feature>
<feature type="compositionally biased region" description="Low complexity" evidence="1">
    <location>
        <begin position="83"/>
        <end position="101"/>
    </location>
</feature>
<evidence type="ECO:0000313" key="3">
    <source>
        <dbReference type="EMBL" id="KAK0619901.1"/>
    </source>
</evidence>
<gene>
    <name evidence="3" type="ORF">B0T14DRAFT_219122</name>
</gene>
<evidence type="ECO:0000256" key="1">
    <source>
        <dbReference type="SAM" id="MobiDB-lite"/>
    </source>
</evidence>
<evidence type="ECO:0000256" key="2">
    <source>
        <dbReference type="SAM" id="Phobius"/>
    </source>
</evidence>
<protein>
    <submittedName>
        <fullName evidence="3">Uncharacterized protein</fullName>
    </submittedName>
</protein>
<proteinExistence type="predicted"/>
<feature type="transmembrane region" description="Helical" evidence="2">
    <location>
        <begin position="7"/>
        <end position="26"/>
    </location>
</feature>
<comment type="caution">
    <text evidence="3">The sequence shown here is derived from an EMBL/GenBank/DDBJ whole genome shotgun (WGS) entry which is preliminary data.</text>
</comment>
<accession>A0AA39WQU1</accession>
<keyword evidence="2" id="KW-0812">Transmembrane</keyword>
<keyword evidence="2" id="KW-1133">Transmembrane helix</keyword>
<feature type="transmembrane region" description="Helical" evidence="2">
    <location>
        <begin position="32"/>
        <end position="53"/>
    </location>
</feature>
<feature type="compositionally biased region" description="Basic and acidic residues" evidence="1">
    <location>
        <begin position="71"/>
        <end position="82"/>
    </location>
</feature>
<name>A0AA39WQU1_9PEZI</name>
<dbReference type="AlphaFoldDB" id="A0AA39WQU1"/>
<evidence type="ECO:0000313" key="4">
    <source>
        <dbReference type="Proteomes" id="UP001175000"/>
    </source>
</evidence>
<dbReference type="EMBL" id="JAULSU010000004">
    <property type="protein sequence ID" value="KAK0619901.1"/>
    <property type="molecule type" value="Genomic_DNA"/>
</dbReference>
<feature type="region of interest" description="Disordered" evidence="1">
    <location>
        <begin position="67"/>
        <end position="146"/>
    </location>
</feature>